<dbReference type="InterPro" id="IPR018154">
    <property type="entry name" value="TLV/ENV_coat_polyprotein"/>
</dbReference>
<feature type="compositionally biased region" description="Pro residues" evidence="1">
    <location>
        <begin position="199"/>
        <end position="214"/>
    </location>
</feature>
<dbReference type="Proteomes" id="UP001066276">
    <property type="component" value="Chromosome 4_1"/>
</dbReference>
<accession>A0AAV7T5W9</accession>
<name>A0AAV7T5W9_PLEWA</name>
<reference evidence="2" key="1">
    <citation type="journal article" date="2022" name="bioRxiv">
        <title>Sequencing and chromosome-scale assembly of the giantPleurodeles waltlgenome.</title>
        <authorList>
            <person name="Brown T."/>
            <person name="Elewa A."/>
            <person name="Iarovenko S."/>
            <person name="Subramanian E."/>
            <person name="Araus A.J."/>
            <person name="Petzold A."/>
            <person name="Susuki M."/>
            <person name="Suzuki K.-i.T."/>
            <person name="Hayashi T."/>
            <person name="Toyoda A."/>
            <person name="Oliveira C."/>
            <person name="Osipova E."/>
            <person name="Leigh N.D."/>
            <person name="Simon A."/>
            <person name="Yun M.H."/>
        </authorList>
    </citation>
    <scope>NUCLEOTIDE SEQUENCE</scope>
    <source>
        <strain evidence="2">20211129_DDA</strain>
        <tissue evidence="2">Liver</tissue>
    </source>
</reference>
<evidence type="ECO:0000313" key="3">
    <source>
        <dbReference type="Proteomes" id="UP001066276"/>
    </source>
</evidence>
<comment type="caution">
    <text evidence="2">The sequence shown here is derived from an EMBL/GenBank/DDBJ whole genome shotgun (WGS) entry which is preliminary data.</text>
</comment>
<feature type="region of interest" description="Disordered" evidence="1">
    <location>
        <begin position="174"/>
        <end position="219"/>
    </location>
</feature>
<dbReference type="PANTHER" id="PTHR10424">
    <property type="entry name" value="VIRAL ENVELOPE PROTEIN"/>
    <property type="match status" value="1"/>
</dbReference>
<keyword evidence="3" id="KW-1185">Reference proteome</keyword>
<sequence>MLNGQDPPIHGIDYISGLNAYYRLPRGGYGTCYLGIVFPKIYQMDDLKKFPKVTELHHMRQRRESSSGIVGDIFGAVIPSVGVILKIRKLSTFVDNMLTNFSGAILLIDTELAADRAMALQNRLALDILLAKDGGVCRMINPLHAMDVMVTSMAAPVWRHGCNHYVHLPDLGGSASAPVQGPPPTPSGQGWKGNRFPFYPDPPDPLSSLQPPPVTSDGISTQKRADLIRGQLPSRWKHASSAIAEEKCSAFLFRSEEGASRDMKGKERPFISFHVTASISAARSRCDQAAEMHTRHQGFFFV</sequence>
<dbReference type="AlphaFoldDB" id="A0AAV7T5W9"/>
<gene>
    <name evidence="2" type="ORF">NDU88_003475</name>
</gene>
<evidence type="ECO:0000313" key="2">
    <source>
        <dbReference type="EMBL" id="KAJ1171615.1"/>
    </source>
</evidence>
<dbReference type="Gene3D" id="1.10.287.210">
    <property type="match status" value="1"/>
</dbReference>
<protein>
    <submittedName>
        <fullName evidence="2">Uncharacterized protein</fullName>
    </submittedName>
</protein>
<evidence type="ECO:0000256" key="1">
    <source>
        <dbReference type="SAM" id="MobiDB-lite"/>
    </source>
</evidence>
<proteinExistence type="predicted"/>
<dbReference type="SUPFAM" id="SSF58069">
    <property type="entry name" value="Virus ectodomain"/>
    <property type="match status" value="1"/>
</dbReference>
<organism evidence="2 3">
    <name type="scientific">Pleurodeles waltl</name>
    <name type="common">Iberian ribbed newt</name>
    <dbReference type="NCBI Taxonomy" id="8319"/>
    <lineage>
        <taxon>Eukaryota</taxon>
        <taxon>Metazoa</taxon>
        <taxon>Chordata</taxon>
        <taxon>Craniata</taxon>
        <taxon>Vertebrata</taxon>
        <taxon>Euteleostomi</taxon>
        <taxon>Amphibia</taxon>
        <taxon>Batrachia</taxon>
        <taxon>Caudata</taxon>
        <taxon>Salamandroidea</taxon>
        <taxon>Salamandridae</taxon>
        <taxon>Pleurodelinae</taxon>
        <taxon>Pleurodeles</taxon>
    </lineage>
</organism>
<dbReference type="EMBL" id="JANPWB010000007">
    <property type="protein sequence ID" value="KAJ1171615.1"/>
    <property type="molecule type" value="Genomic_DNA"/>
</dbReference>